<dbReference type="PANTHER" id="PTHR24124:SF8">
    <property type="entry name" value="OCA DOMAIN-CONTAINING PROTEIN"/>
    <property type="match status" value="1"/>
</dbReference>
<dbReference type="EMBL" id="OZ019895">
    <property type="protein sequence ID" value="CAK9221108.1"/>
    <property type="molecule type" value="Genomic_DNA"/>
</dbReference>
<evidence type="ECO:0000256" key="3">
    <source>
        <dbReference type="PROSITE-ProRule" id="PRU00023"/>
    </source>
</evidence>
<evidence type="ECO:0000313" key="6">
    <source>
        <dbReference type="EMBL" id="CAK9221108.1"/>
    </source>
</evidence>
<keyword evidence="2 3" id="KW-0040">ANK repeat</keyword>
<dbReference type="InterPro" id="IPR036770">
    <property type="entry name" value="Ankyrin_rpt-contain_sf"/>
</dbReference>
<dbReference type="PROSITE" id="PS50088">
    <property type="entry name" value="ANK_REPEAT"/>
    <property type="match status" value="1"/>
</dbReference>
<reference evidence="6" key="1">
    <citation type="submission" date="2024-02" db="EMBL/GenBank/DDBJ databases">
        <authorList>
            <consortium name="ELIXIR-Norway"/>
            <consortium name="Elixir Norway"/>
        </authorList>
    </citation>
    <scope>NUCLEOTIDE SEQUENCE</scope>
</reference>
<dbReference type="Pfam" id="PF00023">
    <property type="entry name" value="Ank"/>
    <property type="match status" value="1"/>
</dbReference>
<feature type="compositionally biased region" description="Polar residues" evidence="4">
    <location>
        <begin position="1"/>
        <end position="11"/>
    </location>
</feature>
<feature type="transmembrane region" description="Helical" evidence="5">
    <location>
        <begin position="493"/>
        <end position="519"/>
    </location>
</feature>
<keyword evidence="1" id="KW-0677">Repeat</keyword>
<keyword evidence="5" id="KW-1133">Transmembrane helix</keyword>
<keyword evidence="7" id="KW-1185">Reference proteome</keyword>
<evidence type="ECO:0000313" key="7">
    <source>
        <dbReference type="Proteomes" id="UP001497512"/>
    </source>
</evidence>
<name>A0ABP0UH23_9BRYO</name>
<evidence type="ECO:0000256" key="2">
    <source>
        <dbReference type="ARBA" id="ARBA00023043"/>
    </source>
</evidence>
<dbReference type="PROSITE" id="PS50297">
    <property type="entry name" value="ANK_REP_REGION"/>
    <property type="match status" value="1"/>
</dbReference>
<feature type="transmembrane region" description="Helical" evidence="5">
    <location>
        <begin position="568"/>
        <end position="586"/>
    </location>
</feature>
<keyword evidence="5" id="KW-0812">Transmembrane</keyword>
<feature type="region of interest" description="Disordered" evidence="4">
    <location>
        <begin position="149"/>
        <end position="192"/>
    </location>
</feature>
<dbReference type="SMART" id="SM00248">
    <property type="entry name" value="ANK"/>
    <property type="match status" value="5"/>
</dbReference>
<organism evidence="6 7">
    <name type="scientific">Sphagnum troendelagicum</name>
    <dbReference type="NCBI Taxonomy" id="128251"/>
    <lineage>
        <taxon>Eukaryota</taxon>
        <taxon>Viridiplantae</taxon>
        <taxon>Streptophyta</taxon>
        <taxon>Embryophyta</taxon>
        <taxon>Bryophyta</taxon>
        <taxon>Sphagnophytina</taxon>
        <taxon>Sphagnopsida</taxon>
        <taxon>Sphagnales</taxon>
        <taxon>Sphagnaceae</taxon>
        <taxon>Sphagnum</taxon>
    </lineage>
</organism>
<dbReference type="SUPFAM" id="SSF48403">
    <property type="entry name" value="Ankyrin repeat"/>
    <property type="match status" value="1"/>
</dbReference>
<feature type="transmembrane region" description="Helical" evidence="5">
    <location>
        <begin position="468"/>
        <end position="487"/>
    </location>
</feature>
<gene>
    <name evidence="6" type="ORF">CSSPTR1EN2_LOCUS15791</name>
</gene>
<protein>
    <recommendedName>
        <fullName evidence="8">PGG domain-containing protein</fullName>
    </recommendedName>
</protein>
<feature type="transmembrane region" description="Helical" evidence="5">
    <location>
        <begin position="531"/>
        <end position="556"/>
    </location>
</feature>
<dbReference type="InterPro" id="IPR002110">
    <property type="entry name" value="Ankyrin_rpt"/>
</dbReference>
<feature type="region of interest" description="Disordered" evidence="4">
    <location>
        <begin position="1"/>
        <end position="70"/>
    </location>
</feature>
<dbReference type="PRINTS" id="PR01415">
    <property type="entry name" value="ANKYRIN"/>
</dbReference>
<feature type="compositionally biased region" description="Polar residues" evidence="4">
    <location>
        <begin position="55"/>
        <end position="68"/>
    </location>
</feature>
<dbReference type="Proteomes" id="UP001497512">
    <property type="component" value="Chromosome 3"/>
</dbReference>
<evidence type="ECO:0000256" key="4">
    <source>
        <dbReference type="SAM" id="MobiDB-lite"/>
    </source>
</evidence>
<evidence type="ECO:0008006" key="8">
    <source>
        <dbReference type="Google" id="ProtNLM"/>
    </source>
</evidence>
<feature type="repeat" description="ANK" evidence="3">
    <location>
        <begin position="207"/>
        <end position="227"/>
    </location>
</feature>
<accession>A0ABP0UH23</accession>
<dbReference type="Gene3D" id="1.25.40.20">
    <property type="entry name" value="Ankyrin repeat-containing domain"/>
    <property type="match status" value="2"/>
</dbReference>
<dbReference type="PANTHER" id="PTHR24124">
    <property type="entry name" value="ANKYRIN REPEAT FAMILY A"/>
    <property type="match status" value="1"/>
</dbReference>
<evidence type="ECO:0000256" key="1">
    <source>
        <dbReference type="ARBA" id="ARBA00022737"/>
    </source>
</evidence>
<dbReference type="Pfam" id="PF12796">
    <property type="entry name" value="Ank_2"/>
    <property type="match status" value="2"/>
</dbReference>
<evidence type="ECO:0000256" key="5">
    <source>
        <dbReference type="SAM" id="Phobius"/>
    </source>
</evidence>
<feature type="compositionally biased region" description="Basic and acidic residues" evidence="4">
    <location>
        <begin position="152"/>
        <end position="192"/>
    </location>
</feature>
<keyword evidence="5" id="KW-0472">Membrane</keyword>
<sequence>MASSTAGNATANPVLIASKKSKDRTDLVDADDSVKNGVLRWKHGRTPNGDRPDGSTLTKSSKDGQTANGEEHNVMTLMGIARDGPCEDFMTAWGQFTDCSDNSVKSTYVNLNRAVALIGVDFEAQREALEKLHGVEKTDVHDIITDITSMQKSDKDGNWRTENIEEDSRGVKRKEDSTGVKGKEDSTGVKGEEDLPVGWKACAVIYPGRTALHMAAANGQVDIVNEICDMKPSEVDFQAKDVFGYTALHLACYPRSENDSAKALEVITRLLENVDPNVVAKEKGFYFTALHLAVKTKSKHIVDMFLDWNPRGPNSGKVLDVGAKSSSGLTALHLAVKEAVAVKKKLEKKEGKEDELKNLKEERAHFVLMIVAIIRFMNNNHPEAINKSDNTKSTPLHTCVEARDHELVEILLEGGDKIDPELLDSKRRTALEIAVQQFDYPLVQKVQSYLERAGIVGNHKAYSDSASAILVGAALIVTVTFAGWVQVPTNDSTLFWVFISLSFYFAIATFFAAAGAAIPSKGSTLGLLRRAVLLSAFFLAISLACAVAAFATAGILLVPSGIEPRRKVIGTTVIGGFVCLFCLLSFKNSFLDNTESGVPPSPEIC</sequence>
<proteinExistence type="predicted"/>